<dbReference type="Proteomes" id="UP000005408">
    <property type="component" value="Unassembled WGS sequence"/>
</dbReference>
<name>A0A8W8NEQ1_MAGGI</name>
<dbReference type="AlphaFoldDB" id="A0A8W8NEQ1"/>
<feature type="compositionally biased region" description="Basic and acidic residues" evidence="1">
    <location>
        <begin position="28"/>
        <end position="50"/>
    </location>
</feature>
<evidence type="ECO:0000256" key="1">
    <source>
        <dbReference type="SAM" id="MobiDB-lite"/>
    </source>
</evidence>
<feature type="region of interest" description="Disordered" evidence="1">
    <location>
        <begin position="22"/>
        <end position="54"/>
    </location>
</feature>
<accession>A0A8W8NEQ1</accession>
<evidence type="ECO:0000256" key="2">
    <source>
        <dbReference type="SAM" id="Phobius"/>
    </source>
</evidence>
<evidence type="ECO:0000313" key="4">
    <source>
        <dbReference type="Proteomes" id="UP000005408"/>
    </source>
</evidence>
<keyword evidence="2" id="KW-1133">Transmembrane helix</keyword>
<reference evidence="3" key="1">
    <citation type="submission" date="2022-08" db="UniProtKB">
        <authorList>
            <consortium name="EnsemblMetazoa"/>
        </authorList>
    </citation>
    <scope>IDENTIFICATION</scope>
    <source>
        <strain evidence="3">05x7-T-G4-1.051#20</strain>
    </source>
</reference>
<keyword evidence="4" id="KW-1185">Reference proteome</keyword>
<feature type="transmembrane region" description="Helical" evidence="2">
    <location>
        <begin position="74"/>
        <end position="95"/>
    </location>
</feature>
<protein>
    <submittedName>
        <fullName evidence="3">Uncharacterized protein</fullName>
    </submittedName>
</protein>
<keyword evidence="2" id="KW-0472">Membrane</keyword>
<organism evidence="3 4">
    <name type="scientific">Magallana gigas</name>
    <name type="common">Pacific oyster</name>
    <name type="synonym">Crassostrea gigas</name>
    <dbReference type="NCBI Taxonomy" id="29159"/>
    <lineage>
        <taxon>Eukaryota</taxon>
        <taxon>Metazoa</taxon>
        <taxon>Spiralia</taxon>
        <taxon>Lophotrochozoa</taxon>
        <taxon>Mollusca</taxon>
        <taxon>Bivalvia</taxon>
        <taxon>Autobranchia</taxon>
        <taxon>Pteriomorphia</taxon>
        <taxon>Ostreida</taxon>
        <taxon>Ostreoidea</taxon>
        <taxon>Ostreidae</taxon>
        <taxon>Magallana</taxon>
    </lineage>
</organism>
<dbReference type="EnsemblMetazoa" id="G5501.1">
    <property type="protein sequence ID" value="G5501.1:cds"/>
    <property type="gene ID" value="G5501"/>
</dbReference>
<proteinExistence type="predicted"/>
<keyword evidence="2" id="KW-0812">Transmembrane</keyword>
<evidence type="ECO:0000313" key="3">
    <source>
        <dbReference type="EnsemblMetazoa" id="G5501.1:cds"/>
    </source>
</evidence>
<sequence>MSLKRCNSISTVFTLPMHAVSTPQMTSEQRDTVDTVETTERKQSVNRKEQTTSNMDSNIKYEMKKRKSNRIKKYMVLFCIVLVSVVVSTVLAGYIGSKSVEKDIPDETSQELQKMPEREFLEMLYSNLTEIKSALQLVFRTLSTRKLRKINNRLSSIELRRGRWRRQKIWSQVHRFTKIDVITRTRTWKCFQIRMKLSPILLFLSR</sequence>